<organism evidence="1 2">
    <name type="scientific">Oryza meyeriana var. granulata</name>
    <dbReference type="NCBI Taxonomy" id="110450"/>
    <lineage>
        <taxon>Eukaryota</taxon>
        <taxon>Viridiplantae</taxon>
        <taxon>Streptophyta</taxon>
        <taxon>Embryophyta</taxon>
        <taxon>Tracheophyta</taxon>
        <taxon>Spermatophyta</taxon>
        <taxon>Magnoliopsida</taxon>
        <taxon>Liliopsida</taxon>
        <taxon>Poales</taxon>
        <taxon>Poaceae</taxon>
        <taxon>BOP clade</taxon>
        <taxon>Oryzoideae</taxon>
        <taxon>Oryzeae</taxon>
        <taxon>Oryzinae</taxon>
        <taxon>Oryza</taxon>
        <taxon>Oryza meyeriana</taxon>
    </lineage>
</organism>
<reference evidence="1 2" key="1">
    <citation type="submission" date="2019-11" db="EMBL/GenBank/DDBJ databases">
        <title>Whole genome sequence of Oryza granulata.</title>
        <authorList>
            <person name="Li W."/>
        </authorList>
    </citation>
    <scope>NUCLEOTIDE SEQUENCE [LARGE SCALE GENOMIC DNA]</scope>
    <source>
        <strain evidence="2">cv. Menghai</strain>
        <tissue evidence="1">Leaf</tissue>
    </source>
</reference>
<protein>
    <submittedName>
        <fullName evidence="1">Uncharacterized protein</fullName>
    </submittedName>
</protein>
<dbReference type="EMBL" id="SPHZ02000011">
    <property type="protein sequence ID" value="KAF0893986.1"/>
    <property type="molecule type" value="Genomic_DNA"/>
</dbReference>
<evidence type="ECO:0000313" key="2">
    <source>
        <dbReference type="Proteomes" id="UP000479710"/>
    </source>
</evidence>
<gene>
    <name evidence="1" type="ORF">E2562_033401</name>
</gene>
<proteinExistence type="predicted"/>
<name>A0A6G1C1I5_9ORYZ</name>
<dbReference type="AlphaFoldDB" id="A0A6G1C1I5"/>
<sequence>MLENPSEWPERISMVGPRHSGVVVMAVTGADTASESVSYAANPCNTSYRTCVGRGSLLATAFASASVSAISEWGMLGTEMPLKWALAFWNAERYLASSGWRA</sequence>
<dbReference type="Proteomes" id="UP000479710">
    <property type="component" value="Unassembled WGS sequence"/>
</dbReference>
<accession>A0A6G1C1I5</accession>
<evidence type="ECO:0000313" key="1">
    <source>
        <dbReference type="EMBL" id="KAF0893986.1"/>
    </source>
</evidence>
<keyword evidence="2" id="KW-1185">Reference proteome</keyword>
<comment type="caution">
    <text evidence="1">The sequence shown here is derived from an EMBL/GenBank/DDBJ whole genome shotgun (WGS) entry which is preliminary data.</text>
</comment>